<proteinExistence type="predicted"/>
<dbReference type="EMBL" id="CAXLJM020000046">
    <property type="protein sequence ID" value="CAL8110988.1"/>
    <property type="molecule type" value="Genomic_DNA"/>
</dbReference>
<feature type="compositionally biased region" description="Basic and acidic residues" evidence="1">
    <location>
        <begin position="1"/>
        <end position="11"/>
    </location>
</feature>
<evidence type="ECO:0000313" key="3">
    <source>
        <dbReference type="Proteomes" id="UP001642540"/>
    </source>
</evidence>
<dbReference type="Proteomes" id="UP001642540">
    <property type="component" value="Unassembled WGS sequence"/>
</dbReference>
<sequence length="77" mass="9250">MSEEVPRTRREVCKKKNRDDDKGHGDIEFAIRVSDLHYTGYRIQRTQSWILKTQIRYGGKKKSKEWMRICNATYNLD</sequence>
<feature type="region of interest" description="Disordered" evidence="1">
    <location>
        <begin position="1"/>
        <end position="23"/>
    </location>
</feature>
<name>A0ABP1QSQ3_9HEXA</name>
<comment type="caution">
    <text evidence="2">The sequence shown here is derived from an EMBL/GenBank/DDBJ whole genome shotgun (WGS) entry which is preliminary data.</text>
</comment>
<evidence type="ECO:0000313" key="2">
    <source>
        <dbReference type="EMBL" id="CAL8110988.1"/>
    </source>
</evidence>
<organism evidence="2 3">
    <name type="scientific">Orchesella dallaii</name>
    <dbReference type="NCBI Taxonomy" id="48710"/>
    <lineage>
        <taxon>Eukaryota</taxon>
        <taxon>Metazoa</taxon>
        <taxon>Ecdysozoa</taxon>
        <taxon>Arthropoda</taxon>
        <taxon>Hexapoda</taxon>
        <taxon>Collembola</taxon>
        <taxon>Entomobryomorpha</taxon>
        <taxon>Entomobryoidea</taxon>
        <taxon>Orchesellidae</taxon>
        <taxon>Orchesellinae</taxon>
        <taxon>Orchesella</taxon>
    </lineage>
</organism>
<protein>
    <submittedName>
        <fullName evidence="2">Uncharacterized protein</fullName>
    </submittedName>
</protein>
<reference evidence="2 3" key="1">
    <citation type="submission" date="2024-08" db="EMBL/GenBank/DDBJ databases">
        <authorList>
            <person name="Cucini C."/>
            <person name="Frati F."/>
        </authorList>
    </citation>
    <scope>NUCLEOTIDE SEQUENCE [LARGE SCALE GENOMIC DNA]</scope>
</reference>
<accession>A0ABP1QSQ3</accession>
<gene>
    <name evidence="2" type="ORF">ODALV1_LOCUS14622</name>
</gene>
<evidence type="ECO:0000256" key="1">
    <source>
        <dbReference type="SAM" id="MobiDB-lite"/>
    </source>
</evidence>
<keyword evidence="3" id="KW-1185">Reference proteome</keyword>